<dbReference type="InterPro" id="IPR012946">
    <property type="entry name" value="X8"/>
</dbReference>
<evidence type="ECO:0000256" key="2">
    <source>
        <dbReference type="ARBA" id="ARBA00022475"/>
    </source>
</evidence>
<dbReference type="KEGG" id="nta:107766899"/>
<evidence type="ECO:0000313" key="12">
    <source>
        <dbReference type="Proteomes" id="UP000790787"/>
    </source>
</evidence>
<feature type="compositionally biased region" description="Low complexity" evidence="9">
    <location>
        <begin position="157"/>
        <end position="167"/>
    </location>
</feature>
<keyword evidence="4 10" id="KW-0732">Signal</keyword>
<dbReference type="RefSeq" id="XP_016441275.1">
    <property type="nucleotide sequence ID" value="XM_016585789.2"/>
</dbReference>
<feature type="region of interest" description="Disordered" evidence="9">
    <location>
        <begin position="283"/>
        <end position="311"/>
    </location>
</feature>
<dbReference type="AlphaFoldDB" id="A0A1S3XMS2"/>
<dbReference type="FunFam" id="1.20.58.1040:FF:000001">
    <property type="entry name" value="Glucan endo-1,3-beta-glucosidase 4"/>
    <property type="match status" value="1"/>
</dbReference>
<feature type="region of interest" description="Disordered" evidence="9">
    <location>
        <begin position="148"/>
        <end position="167"/>
    </location>
</feature>
<evidence type="ECO:0000256" key="6">
    <source>
        <dbReference type="ARBA" id="ARBA00023157"/>
    </source>
</evidence>
<feature type="signal peptide" evidence="10">
    <location>
        <begin position="1"/>
        <end position="33"/>
    </location>
</feature>
<dbReference type="Pfam" id="PF07983">
    <property type="entry name" value="X8"/>
    <property type="match status" value="1"/>
</dbReference>
<dbReference type="PANTHER" id="PTHR31044:SF120">
    <property type="entry name" value="CARBOHYDRATE-BINDING X8 DOMAIN SUPERFAMILY PROTEIN"/>
    <property type="match status" value="1"/>
</dbReference>
<evidence type="ECO:0000256" key="1">
    <source>
        <dbReference type="ARBA" id="ARBA00004609"/>
    </source>
</evidence>
<sequence>MTLLIMATAPSKLIFLLFLSILLITCILGKSLAKDFEHKELEREKEQIFHLSRKELVELLPVKATKHDLIDPPTVYPTTPVTNPVSTPVNAPPDNSAPTIVTVPATNPNTGFPNPGSTPLAVPSTTPVSVPNTNPVNSPLPITNPVTTPSTNPPVSNPVTTNPSPVGGVPVTTPVTPPAMTNAPIAPGQSWCVAKNGAMETALQSALDYACGMGGADCSAIQQGSSCYNPNTLQNHASYAFNSYFQKNPTQTSCDFGGTAMITNSNPSTGSCIFPNSASSTSSPVTSTPTITTPSPGTAVPTTSSTTGVAVPGTGAPPTVLNASNPALGEMPTGFGDTIPPTVTTSTSMSSSLKPFISCIILFTSLMTVKLVLDI</sequence>
<keyword evidence="8" id="KW-0449">Lipoprotein</keyword>
<dbReference type="RefSeq" id="XP_016441275.1">
    <property type="nucleotide sequence ID" value="XM_016585789.1"/>
</dbReference>
<dbReference type="OrthoDB" id="421038at2759"/>
<keyword evidence="3" id="KW-0336">GPI-anchor</keyword>
<keyword evidence="5" id="KW-0472">Membrane</keyword>
<evidence type="ECO:0000259" key="11">
    <source>
        <dbReference type="SMART" id="SM00768"/>
    </source>
</evidence>
<gene>
    <name evidence="13" type="primary">LOC107766899</name>
</gene>
<evidence type="ECO:0000256" key="3">
    <source>
        <dbReference type="ARBA" id="ARBA00022622"/>
    </source>
</evidence>
<accession>A0A1S3XMS2</accession>
<dbReference type="SMR" id="A0A1S3XMS2"/>
<feature type="compositionally biased region" description="Low complexity" evidence="9">
    <location>
        <begin position="283"/>
        <end position="298"/>
    </location>
</feature>
<dbReference type="Proteomes" id="UP000790787">
    <property type="component" value="Chromosome 18"/>
</dbReference>
<comment type="subcellular location">
    <subcellularLocation>
        <location evidence="1">Cell membrane</location>
        <topology evidence="1">Lipid-anchor</topology>
        <topology evidence="1">GPI-anchor</topology>
    </subcellularLocation>
</comment>
<keyword evidence="2" id="KW-1003">Cell membrane</keyword>
<feature type="chain" id="PRO_5010306638" evidence="10">
    <location>
        <begin position="34"/>
        <end position="375"/>
    </location>
</feature>
<keyword evidence="6" id="KW-1015">Disulfide bond</keyword>
<dbReference type="STRING" id="4097.A0A1S3XMS2"/>
<dbReference type="GO" id="GO:0005886">
    <property type="term" value="C:plasma membrane"/>
    <property type="evidence" value="ECO:0007669"/>
    <property type="project" value="UniProtKB-SubCell"/>
</dbReference>
<evidence type="ECO:0000256" key="4">
    <source>
        <dbReference type="ARBA" id="ARBA00022729"/>
    </source>
</evidence>
<dbReference type="PaxDb" id="4097-A0A1S3XMS2"/>
<feature type="region of interest" description="Disordered" evidence="9">
    <location>
        <begin position="71"/>
        <end position="94"/>
    </location>
</feature>
<evidence type="ECO:0000256" key="9">
    <source>
        <dbReference type="SAM" id="MobiDB-lite"/>
    </source>
</evidence>
<protein>
    <submittedName>
        <fullName evidence="13">Glucan endo-1,3-beta-glucosidase 3</fullName>
    </submittedName>
    <submittedName>
        <fullName evidence="13">Uncharacterized protein LOC107766899</fullName>
    </submittedName>
</protein>
<dbReference type="GeneID" id="107766899"/>
<feature type="compositionally biased region" description="Low complexity" evidence="9">
    <location>
        <begin position="72"/>
        <end position="93"/>
    </location>
</feature>
<organism evidence="12 13">
    <name type="scientific">Nicotiana tabacum</name>
    <name type="common">Common tobacco</name>
    <dbReference type="NCBI Taxonomy" id="4097"/>
    <lineage>
        <taxon>Eukaryota</taxon>
        <taxon>Viridiplantae</taxon>
        <taxon>Streptophyta</taxon>
        <taxon>Embryophyta</taxon>
        <taxon>Tracheophyta</taxon>
        <taxon>Spermatophyta</taxon>
        <taxon>Magnoliopsida</taxon>
        <taxon>eudicotyledons</taxon>
        <taxon>Gunneridae</taxon>
        <taxon>Pentapetalae</taxon>
        <taxon>asterids</taxon>
        <taxon>lamiids</taxon>
        <taxon>Solanales</taxon>
        <taxon>Solanaceae</taxon>
        <taxon>Nicotianoideae</taxon>
        <taxon>Nicotianeae</taxon>
        <taxon>Nicotiana</taxon>
    </lineage>
</organism>
<dbReference type="GO" id="GO:0098552">
    <property type="term" value="C:side of membrane"/>
    <property type="evidence" value="ECO:0007669"/>
    <property type="project" value="UniProtKB-KW"/>
</dbReference>
<evidence type="ECO:0000313" key="13">
    <source>
        <dbReference type="RefSeq" id="XP_016441275.1"/>
    </source>
</evidence>
<dbReference type="Gene3D" id="1.20.58.1040">
    <property type="match status" value="1"/>
</dbReference>
<dbReference type="PANTHER" id="PTHR31044">
    <property type="entry name" value="BETA-1,3 GLUCANASE"/>
    <property type="match status" value="1"/>
</dbReference>
<dbReference type="SMART" id="SM00768">
    <property type="entry name" value="X8"/>
    <property type="match status" value="1"/>
</dbReference>
<dbReference type="GO" id="GO:0009506">
    <property type="term" value="C:plasmodesma"/>
    <property type="evidence" value="ECO:0007669"/>
    <property type="project" value="UniProtKB-ARBA"/>
</dbReference>
<reference evidence="12" key="1">
    <citation type="journal article" date="2014" name="Nat. Commun.">
        <title>The tobacco genome sequence and its comparison with those of tomato and potato.</title>
        <authorList>
            <person name="Sierro N."/>
            <person name="Battey J.N."/>
            <person name="Ouadi S."/>
            <person name="Bakaher N."/>
            <person name="Bovet L."/>
            <person name="Willig A."/>
            <person name="Goepfert S."/>
            <person name="Peitsch M.C."/>
            <person name="Ivanov N.V."/>
        </authorList>
    </citation>
    <scope>NUCLEOTIDE SEQUENCE [LARGE SCALE GENOMIC DNA]</scope>
</reference>
<evidence type="ECO:0000256" key="7">
    <source>
        <dbReference type="ARBA" id="ARBA00023180"/>
    </source>
</evidence>
<evidence type="ECO:0000256" key="8">
    <source>
        <dbReference type="ARBA" id="ARBA00023288"/>
    </source>
</evidence>
<keyword evidence="12" id="KW-1185">Reference proteome</keyword>
<dbReference type="InterPro" id="IPR044788">
    <property type="entry name" value="X8_dom_prot"/>
</dbReference>
<evidence type="ECO:0000256" key="5">
    <source>
        <dbReference type="ARBA" id="ARBA00023136"/>
    </source>
</evidence>
<proteinExistence type="predicted"/>
<reference evidence="13" key="2">
    <citation type="submission" date="2025-08" db="UniProtKB">
        <authorList>
            <consortium name="RefSeq"/>
        </authorList>
    </citation>
    <scope>IDENTIFICATION</scope>
    <source>
        <tissue evidence="13">Leaf</tissue>
    </source>
</reference>
<evidence type="ECO:0000256" key="10">
    <source>
        <dbReference type="SAM" id="SignalP"/>
    </source>
</evidence>
<name>A0A1S3XMS2_TOBAC</name>
<dbReference type="OMA" id="KIHFGHA"/>
<feature type="domain" description="X8" evidence="11">
    <location>
        <begin position="190"/>
        <end position="274"/>
    </location>
</feature>
<keyword evidence="7" id="KW-0325">Glycoprotein</keyword>